<evidence type="ECO:0000256" key="2">
    <source>
        <dbReference type="ARBA" id="ARBA00022827"/>
    </source>
</evidence>
<dbReference type="SUPFAM" id="SSF51905">
    <property type="entry name" value="FAD/NAD(P)-binding domain"/>
    <property type="match status" value="1"/>
</dbReference>
<proteinExistence type="predicted"/>
<dbReference type="PRINTS" id="PR00420">
    <property type="entry name" value="RNGMNOXGNASE"/>
</dbReference>
<organism evidence="4 5">
    <name type="scientific">Streptomyces niveiscabiei</name>
    <dbReference type="NCBI Taxonomy" id="164115"/>
    <lineage>
        <taxon>Bacteria</taxon>
        <taxon>Bacillati</taxon>
        <taxon>Actinomycetota</taxon>
        <taxon>Actinomycetes</taxon>
        <taxon>Kitasatosporales</taxon>
        <taxon>Streptomycetaceae</taxon>
        <taxon>Streptomyces</taxon>
    </lineage>
</organism>
<sequence length="596" mass="64687">MATDAFPSPAQAPERAPVLIVGAGPAGLTTALALGRMGVRSIVLTRHLGLAHTPRAHITNQRTLEILADLGVEEEARARGRVLEEMPYNVFLLSMEGPEVARTTAWGAGLKDQTRYRRASRHLPLNLFQHELEPVLARAALATGMVDLRYGHEFLGLTQDDGGVDATIVERRSGHEYTVRADYLVGADGAKGRVLSQIGLSVRGETDLAPQAFAWIKADLTRYVAHRPGALYWAVDPDYATWTMINGFDEWVAGWSVPRGHVPDHDEVVARIRHSVGDPRLAVEIKAVSTWSISHAAADQYSVGRVFCMGDAVHRHPPTNGLGSNTSIADGYNLAWKLRLVLTGVADASLLDTYSGERAPVGRQIVDRAFTSVGQVHSIGATIGLRPEMTQAEKWATVRALDDATEEGARRRAALAEAMRLMDYNFNAHGVELGYRYAVPAAHDDTGDDSGTVDELEYRPSTAPGEHLPHAWVEFNRRRMSTVDLVGQGRFTLITGRRGEAWAEAVDRASALYGLPIVVRVIGPDRAYRDPLGDWASVRGIEDDGCLLVRPDGHIAWRARSGPDPDGLLDAVARTLGIPAPRDGRAAGNAFASAVH</sequence>
<dbReference type="InterPro" id="IPR050641">
    <property type="entry name" value="RIFMO-like"/>
</dbReference>
<gene>
    <name evidence="4" type="ORF">ACKI18_10720</name>
</gene>
<name>A0ABW9HM91_9ACTN</name>
<dbReference type="Proteomes" id="UP001631957">
    <property type="component" value="Unassembled WGS sequence"/>
</dbReference>
<dbReference type="Gene3D" id="3.30.9.10">
    <property type="entry name" value="D-Amino Acid Oxidase, subunit A, domain 2"/>
    <property type="match status" value="1"/>
</dbReference>
<dbReference type="Gene3D" id="3.40.30.120">
    <property type="match status" value="1"/>
</dbReference>
<dbReference type="PANTHER" id="PTHR43004">
    <property type="entry name" value="TRK SYSTEM POTASSIUM UPTAKE PROTEIN"/>
    <property type="match status" value="1"/>
</dbReference>
<dbReference type="Gene3D" id="3.50.50.60">
    <property type="entry name" value="FAD/NAD(P)-binding domain"/>
    <property type="match status" value="1"/>
</dbReference>
<evidence type="ECO:0000313" key="5">
    <source>
        <dbReference type="Proteomes" id="UP001631957"/>
    </source>
</evidence>
<keyword evidence="2" id="KW-0274">FAD</keyword>
<dbReference type="Pfam" id="PF21274">
    <property type="entry name" value="Rng_hyd_C"/>
    <property type="match status" value="1"/>
</dbReference>
<evidence type="ECO:0000313" key="4">
    <source>
        <dbReference type="EMBL" id="MFM9609187.1"/>
    </source>
</evidence>
<accession>A0ABW9HM91</accession>
<dbReference type="InterPro" id="IPR036188">
    <property type="entry name" value="FAD/NAD-bd_sf"/>
</dbReference>
<evidence type="ECO:0000256" key="1">
    <source>
        <dbReference type="ARBA" id="ARBA00022630"/>
    </source>
</evidence>
<keyword evidence="4" id="KW-0560">Oxidoreductase</keyword>
<keyword evidence="4" id="KW-0503">Monooxygenase</keyword>
<evidence type="ECO:0000259" key="3">
    <source>
        <dbReference type="Pfam" id="PF01494"/>
    </source>
</evidence>
<dbReference type="PANTHER" id="PTHR43004:SF8">
    <property type="entry name" value="FAD-BINDING DOMAIN-CONTAINING PROTEIN-RELATED"/>
    <property type="match status" value="1"/>
</dbReference>
<dbReference type="InterPro" id="IPR002938">
    <property type="entry name" value="FAD-bd"/>
</dbReference>
<feature type="domain" description="FAD-binding" evidence="3">
    <location>
        <begin position="16"/>
        <end position="369"/>
    </location>
</feature>
<dbReference type="RefSeq" id="WP_409121066.1">
    <property type="nucleotide sequence ID" value="NZ_JBJVNI010000005.1"/>
</dbReference>
<keyword evidence="1" id="KW-0285">Flavoprotein</keyword>
<comment type="caution">
    <text evidence="4">The sequence shown here is derived from an EMBL/GenBank/DDBJ whole genome shotgun (WGS) entry which is preliminary data.</text>
</comment>
<dbReference type="Pfam" id="PF01494">
    <property type="entry name" value="FAD_binding_3"/>
    <property type="match status" value="1"/>
</dbReference>
<protein>
    <submittedName>
        <fullName evidence="4">FAD-dependent monooxygenase</fullName>
    </submittedName>
</protein>
<reference evidence="4 5" key="1">
    <citation type="submission" date="2024-12" db="EMBL/GenBank/DDBJ databases">
        <title>Forecasting of Potato common scab and diversities of Pathogenic streptomyces spp. in china.</title>
        <authorList>
            <person name="Handique U."/>
            <person name="Wu J."/>
        </authorList>
    </citation>
    <scope>NUCLEOTIDE SEQUENCE [LARGE SCALE GENOMIC DNA]</scope>
    <source>
        <strain evidence="4 5">ZRIMU1530</strain>
    </source>
</reference>
<keyword evidence="5" id="KW-1185">Reference proteome</keyword>
<dbReference type="GO" id="GO:0004497">
    <property type="term" value="F:monooxygenase activity"/>
    <property type="evidence" value="ECO:0007669"/>
    <property type="project" value="UniProtKB-KW"/>
</dbReference>
<dbReference type="EMBL" id="JBJVNI010000005">
    <property type="protein sequence ID" value="MFM9609187.1"/>
    <property type="molecule type" value="Genomic_DNA"/>
</dbReference>